<dbReference type="SUPFAM" id="SSF52833">
    <property type="entry name" value="Thioredoxin-like"/>
    <property type="match status" value="1"/>
</dbReference>
<evidence type="ECO:0000313" key="2">
    <source>
        <dbReference type="Proteomes" id="UP001303902"/>
    </source>
</evidence>
<organism evidence="1 2">
    <name type="scientific">Sporosarcina oncorhynchi</name>
    <dbReference type="NCBI Taxonomy" id="3056444"/>
    <lineage>
        <taxon>Bacteria</taxon>
        <taxon>Bacillati</taxon>
        <taxon>Bacillota</taxon>
        <taxon>Bacilli</taxon>
        <taxon>Bacillales</taxon>
        <taxon>Caryophanaceae</taxon>
        <taxon>Sporosarcina</taxon>
    </lineage>
</organism>
<dbReference type="InterPro" id="IPR022551">
    <property type="entry name" value="BrxC"/>
</dbReference>
<protein>
    <submittedName>
        <fullName evidence="1">Bacillithiol system redox-active protein YtxJ</fullName>
    </submittedName>
</protein>
<dbReference type="Pfam" id="PF11009">
    <property type="entry name" value="BrxC"/>
    <property type="match status" value="1"/>
</dbReference>
<sequence>MERIKSIENWRELLEQSLEKPFLLFKFSTTCMSSLTAMKELKTFETELPIYIVIVQEDRHISNTIEKDLGVKNESPQLLILKDGRAMWQATHYKIKQALLRDAITTYV</sequence>
<dbReference type="Proteomes" id="UP001303902">
    <property type="component" value="Chromosome"/>
</dbReference>
<proteinExistence type="predicted"/>
<gene>
    <name evidence="1" type="primary">ytxJ</name>
    <name evidence="1" type="ORF">QWT69_06215</name>
</gene>
<name>A0ABZ0L8U5_9BACL</name>
<dbReference type="Gene3D" id="3.40.30.10">
    <property type="entry name" value="Glutaredoxin"/>
    <property type="match status" value="1"/>
</dbReference>
<dbReference type="NCBIfam" id="TIGR04019">
    <property type="entry name" value="B_thiol_YtxJ"/>
    <property type="match status" value="1"/>
</dbReference>
<evidence type="ECO:0000313" key="1">
    <source>
        <dbReference type="EMBL" id="WOV88697.1"/>
    </source>
</evidence>
<dbReference type="RefSeq" id="WP_317970025.1">
    <property type="nucleotide sequence ID" value="NZ_CP129118.1"/>
</dbReference>
<dbReference type="InterPro" id="IPR036249">
    <property type="entry name" value="Thioredoxin-like_sf"/>
</dbReference>
<accession>A0ABZ0L8U5</accession>
<dbReference type="EMBL" id="CP129118">
    <property type="protein sequence ID" value="WOV88697.1"/>
    <property type="molecule type" value="Genomic_DNA"/>
</dbReference>
<reference evidence="1 2" key="1">
    <citation type="submission" date="2023-06" db="EMBL/GenBank/DDBJ databases">
        <title>Sporosarcina sp. nov., isolated from Korean tranditional fermented seafood 'Jeotgal'.</title>
        <authorList>
            <person name="Yang A.I."/>
            <person name="Shin N.-R."/>
        </authorList>
    </citation>
    <scope>NUCLEOTIDE SEQUENCE [LARGE SCALE GENOMIC DNA]</scope>
    <source>
        <strain evidence="1 2">T2O-4</strain>
    </source>
</reference>
<keyword evidence="2" id="KW-1185">Reference proteome</keyword>